<evidence type="ECO:0000256" key="4">
    <source>
        <dbReference type="ARBA" id="ARBA00022989"/>
    </source>
</evidence>
<feature type="transmembrane region" description="Helical" evidence="6">
    <location>
        <begin position="63"/>
        <end position="82"/>
    </location>
</feature>
<organism evidence="7 8">
    <name type="scientific">Ornithinibacillus halophilus</name>
    <dbReference type="NCBI Taxonomy" id="930117"/>
    <lineage>
        <taxon>Bacteria</taxon>
        <taxon>Bacillati</taxon>
        <taxon>Bacillota</taxon>
        <taxon>Bacilli</taxon>
        <taxon>Bacillales</taxon>
        <taxon>Bacillaceae</taxon>
        <taxon>Ornithinibacillus</taxon>
    </lineage>
</organism>
<dbReference type="OrthoDB" id="9811701at2"/>
<reference evidence="7 8" key="1">
    <citation type="submission" date="2016-11" db="EMBL/GenBank/DDBJ databases">
        <authorList>
            <person name="Jaros S."/>
            <person name="Januszkiewicz K."/>
            <person name="Wedrychowicz H."/>
        </authorList>
    </citation>
    <scope>NUCLEOTIDE SEQUENCE [LARGE SCALE GENOMIC DNA]</scope>
    <source>
        <strain evidence="7 8">IBRC-M 10683</strain>
    </source>
</reference>
<keyword evidence="5 6" id="KW-0472">Membrane</keyword>
<evidence type="ECO:0000313" key="7">
    <source>
        <dbReference type="EMBL" id="SHG16748.1"/>
    </source>
</evidence>
<name>A0A1M5HLH1_9BACI</name>
<evidence type="ECO:0000256" key="5">
    <source>
        <dbReference type="ARBA" id="ARBA00023136"/>
    </source>
</evidence>
<evidence type="ECO:0000256" key="3">
    <source>
        <dbReference type="ARBA" id="ARBA00022692"/>
    </source>
</evidence>
<feature type="transmembrane region" description="Helical" evidence="6">
    <location>
        <begin position="148"/>
        <end position="168"/>
    </location>
</feature>
<evidence type="ECO:0000256" key="6">
    <source>
        <dbReference type="SAM" id="Phobius"/>
    </source>
</evidence>
<feature type="transmembrane region" description="Helical" evidence="6">
    <location>
        <begin position="32"/>
        <end position="51"/>
    </location>
</feature>
<dbReference type="InterPro" id="IPR007300">
    <property type="entry name" value="CidB/LrgB"/>
</dbReference>
<dbReference type="Pfam" id="PF04172">
    <property type="entry name" value="LrgB"/>
    <property type="match status" value="1"/>
</dbReference>
<feature type="transmembrane region" description="Helical" evidence="6">
    <location>
        <begin position="89"/>
        <end position="115"/>
    </location>
</feature>
<dbReference type="PANTHER" id="PTHR30249">
    <property type="entry name" value="PUTATIVE SEROTONIN TRANSPORTER"/>
    <property type="match status" value="1"/>
</dbReference>
<keyword evidence="3 6" id="KW-0812">Transmembrane</keyword>
<sequence>MINLIVALLTFIGTICAYIIARIINQRYPSPFTVPILVSSIILIFFLLTFNINFETFMTGAQWIDKLLGPAVVALAYPLYIYRKVLHRYILPIGIGVIIGAIVGISSGVLLAKWIGIDNFLILSMASKSVTTPVAMELSEALGGVPTLTAVFVILAGIIGTVCSPYIFKWFSFNHYVVKGIAIGSASHAIGTSKAMENSQQEGVVSTVSMVLSALFVSVIVQGLTRLLML</sequence>
<dbReference type="Proteomes" id="UP000183988">
    <property type="component" value="Unassembled WGS sequence"/>
</dbReference>
<proteinExistence type="predicted"/>
<feature type="transmembrane region" description="Helical" evidence="6">
    <location>
        <begin position="203"/>
        <end position="224"/>
    </location>
</feature>
<dbReference type="EMBL" id="FQVW01000018">
    <property type="protein sequence ID" value="SHG16748.1"/>
    <property type="molecule type" value="Genomic_DNA"/>
</dbReference>
<keyword evidence="2" id="KW-1003">Cell membrane</keyword>
<dbReference type="STRING" id="930117.SAMN05216225_101832"/>
<keyword evidence="8" id="KW-1185">Reference proteome</keyword>
<feature type="transmembrane region" description="Helical" evidence="6">
    <location>
        <begin position="6"/>
        <end position="25"/>
    </location>
</feature>
<keyword evidence="4 6" id="KW-1133">Transmembrane helix</keyword>
<evidence type="ECO:0000256" key="2">
    <source>
        <dbReference type="ARBA" id="ARBA00022475"/>
    </source>
</evidence>
<accession>A0A1M5HLH1</accession>
<dbReference type="PANTHER" id="PTHR30249:SF17">
    <property type="entry name" value="HOLIN-LIKE PROTEIN CIDB"/>
    <property type="match status" value="1"/>
</dbReference>
<dbReference type="GO" id="GO:0005886">
    <property type="term" value="C:plasma membrane"/>
    <property type="evidence" value="ECO:0007669"/>
    <property type="project" value="UniProtKB-SubCell"/>
</dbReference>
<protein>
    <submittedName>
        <fullName evidence="7">TIGR00659 family protein</fullName>
    </submittedName>
</protein>
<comment type="subcellular location">
    <subcellularLocation>
        <location evidence="1">Cell membrane</location>
        <topology evidence="1">Multi-pass membrane protein</topology>
    </subcellularLocation>
</comment>
<dbReference type="AlphaFoldDB" id="A0A1M5HLH1"/>
<evidence type="ECO:0000256" key="1">
    <source>
        <dbReference type="ARBA" id="ARBA00004651"/>
    </source>
</evidence>
<evidence type="ECO:0000313" key="8">
    <source>
        <dbReference type="Proteomes" id="UP000183988"/>
    </source>
</evidence>
<gene>
    <name evidence="7" type="ORF">SAMN05216225_101832</name>
</gene>
<dbReference type="RefSeq" id="WP_072890213.1">
    <property type="nucleotide sequence ID" value="NZ_FQVW01000018.1"/>
</dbReference>